<protein>
    <submittedName>
        <fullName evidence="3">Chain-length determining protein</fullName>
    </submittedName>
</protein>
<keyword evidence="2" id="KW-0812">Transmembrane</keyword>
<feature type="coiled-coil region" evidence="1">
    <location>
        <begin position="243"/>
        <end position="336"/>
    </location>
</feature>
<accession>A0A1Z3LYU5</accession>
<keyword evidence="2" id="KW-1133">Transmembrane helix</keyword>
<dbReference type="GO" id="GO:0004713">
    <property type="term" value="F:protein tyrosine kinase activity"/>
    <property type="evidence" value="ECO:0007669"/>
    <property type="project" value="TreeGrafter"/>
</dbReference>
<evidence type="ECO:0000256" key="1">
    <source>
        <dbReference type="SAM" id="Coils"/>
    </source>
</evidence>
<reference evidence="3 4" key="1">
    <citation type="submission" date="2017-06" db="EMBL/GenBank/DDBJ databases">
        <title>Biodegradation of gentamicin by bacterial consortia AMQD4 in synthetic medium and raw gentamicin sewage.</title>
        <authorList>
            <person name="Chang H."/>
            <person name="Feng Y."/>
            <person name="Li Z."/>
            <person name="Xue J."/>
            <person name="Cheng D."/>
        </authorList>
    </citation>
    <scope>NUCLEOTIDE SEQUENCE [LARGE SCALE GENOMIC DNA]</scope>
    <source>
        <strain evidence="3 4">BZC3</strain>
    </source>
</reference>
<organism evidence="3 4">
    <name type="scientific">Brevundimonas diminuta</name>
    <name type="common">Pseudomonas diminuta</name>
    <dbReference type="NCBI Taxonomy" id="293"/>
    <lineage>
        <taxon>Bacteria</taxon>
        <taxon>Pseudomonadati</taxon>
        <taxon>Pseudomonadota</taxon>
        <taxon>Alphaproteobacteria</taxon>
        <taxon>Caulobacterales</taxon>
        <taxon>Caulobacteraceae</taxon>
        <taxon>Brevundimonas</taxon>
    </lineage>
</organism>
<feature type="transmembrane region" description="Helical" evidence="2">
    <location>
        <begin position="361"/>
        <end position="382"/>
    </location>
</feature>
<dbReference type="EMBL" id="CP021995">
    <property type="protein sequence ID" value="ASD27362.1"/>
    <property type="molecule type" value="Genomic_DNA"/>
</dbReference>
<dbReference type="RefSeq" id="WP_088411048.1">
    <property type="nucleotide sequence ID" value="NZ_CP021995.1"/>
</dbReference>
<name>A0A1Z3LYU5_BREDI</name>
<dbReference type="AlphaFoldDB" id="A0A1Z3LYU5"/>
<sequence>MTENRLSYMGPLASAHNRPKKTLRTIAKKLPWGFIIVVGLPTLLAAIYFFLIASPRYVSEARFIVRSPAQPQMSALGVALQGVGFTSQASDAFAIHEYITSRDGLAELNRRMDVSEVLAPPGADFIARYPNPLEKRSFESMYKAFPRFVTVGYASQTGISTLRVEAFKPADAQKMADALLNEGEALVNRLNERAMDNAVADAMTRNAAAVRAAGETQAALAAFRNAQRFLDPTREANAMSQVIIGLIANLAEVEAQRDQLRIEAPQSPILPSLDRRIATLERQIAEERNKIAGSASSLAPQLGRYETLVLQNELAAKEMAAASANLTSARQEAQRQQLYLLRIAAPNLPDVASEPRRFRSILTVLLTCLLIYGIGWLVWAGVREHRQD</sequence>
<feature type="transmembrane region" description="Helical" evidence="2">
    <location>
        <begin position="30"/>
        <end position="51"/>
    </location>
</feature>
<reference evidence="3 4" key="2">
    <citation type="submission" date="2017-06" db="EMBL/GenBank/DDBJ databases">
        <authorList>
            <person name="Kim H.J."/>
            <person name="Triplett B.A."/>
        </authorList>
    </citation>
    <scope>NUCLEOTIDE SEQUENCE [LARGE SCALE GENOMIC DNA]</scope>
    <source>
        <strain evidence="3 4">BZC3</strain>
    </source>
</reference>
<dbReference type="InterPro" id="IPR050445">
    <property type="entry name" value="Bact_polysacc_biosynth/exp"/>
</dbReference>
<evidence type="ECO:0000313" key="3">
    <source>
        <dbReference type="EMBL" id="ASD27362.1"/>
    </source>
</evidence>
<dbReference type="Proteomes" id="UP000197024">
    <property type="component" value="Chromosome"/>
</dbReference>
<keyword evidence="2" id="KW-0472">Membrane</keyword>
<dbReference type="PANTHER" id="PTHR32309:SF13">
    <property type="entry name" value="FERRIC ENTEROBACTIN TRANSPORT PROTEIN FEPE"/>
    <property type="match status" value="1"/>
</dbReference>
<proteinExistence type="predicted"/>
<gene>
    <name evidence="3" type="ORF">CD943_10980</name>
</gene>
<dbReference type="PANTHER" id="PTHR32309">
    <property type="entry name" value="TYROSINE-PROTEIN KINASE"/>
    <property type="match status" value="1"/>
</dbReference>
<keyword evidence="1" id="KW-0175">Coiled coil</keyword>
<dbReference type="GO" id="GO:0005886">
    <property type="term" value="C:plasma membrane"/>
    <property type="evidence" value="ECO:0007669"/>
    <property type="project" value="TreeGrafter"/>
</dbReference>
<evidence type="ECO:0000256" key="2">
    <source>
        <dbReference type="SAM" id="Phobius"/>
    </source>
</evidence>
<evidence type="ECO:0000313" key="4">
    <source>
        <dbReference type="Proteomes" id="UP000197024"/>
    </source>
</evidence>